<keyword evidence="1" id="KW-0472">Membrane</keyword>
<dbReference type="Proteomes" id="UP000826722">
    <property type="component" value="Chromosome"/>
</dbReference>
<keyword evidence="1" id="KW-1133">Transmembrane helix</keyword>
<dbReference type="AlphaFoldDB" id="A0A8D5FYB6"/>
<dbReference type="Pfam" id="PF20398">
    <property type="entry name" value="DUF6691"/>
    <property type="match status" value="1"/>
</dbReference>
<evidence type="ECO:0000313" key="2">
    <source>
        <dbReference type="EMBL" id="BCM24379.1"/>
    </source>
</evidence>
<name>A0A8D5FYB6_9PROT</name>
<keyword evidence="3" id="KW-1185">Reference proteome</keyword>
<feature type="transmembrane region" description="Helical" evidence="1">
    <location>
        <begin position="41"/>
        <end position="60"/>
    </location>
</feature>
<reference evidence="2" key="1">
    <citation type="journal article" date="2021" name="Arch. Microbiol.">
        <title>Methyloradius palustris gen. nov., sp. nov., a methanol-oxidizing bacterium isolated from snow.</title>
        <authorList>
            <person name="Miyadera T."/>
            <person name="Kojima H."/>
            <person name="Fukui M."/>
        </authorList>
    </citation>
    <scope>NUCLEOTIDE SEQUENCE</scope>
    <source>
        <strain evidence="2">Zm11</strain>
    </source>
</reference>
<gene>
    <name evidence="2" type="ORF">ZMTM_06380</name>
</gene>
<feature type="transmembrane region" description="Helical" evidence="1">
    <location>
        <begin position="113"/>
        <end position="133"/>
    </location>
</feature>
<protein>
    <submittedName>
        <fullName evidence="2">Membrane protein</fullName>
    </submittedName>
</protein>
<dbReference type="InterPro" id="IPR046513">
    <property type="entry name" value="DUF6691"/>
</dbReference>
<sequence>MQLIFAGLSGIIFGLGLILSGMTNPAKVKGFLDITGLWDPSLAFVMGGAILVGVFAFALAKKRGQTILGESISLPDDKQIDRKLVIGALIFGVGWGLAGYCPGPAIASLLSAGLQPVIFTLGMLAGIGLYKIFQSKQT</sequence>
<accession>A0A8D5FYB6</accession>
<evidence type="ECO:0000256" key="1">
    <source>
        <dbReference type="SAM" id="Phobius"/>
    </source>
</evidence>
<dbReference type="EMBL" id="AP024110">
    <property type="protein sequence ID" value="BCM24379.1"/>
    <property type="molecule type" value="Genomic_DNA"/>
</dbReference>
<proteinExistence type="predicted"/>
<dbReference type="KEGG" id="mpau:ZMTM_06380"/>
<organism evidence="2 3">
    <name type="scientific">Methyloradius palustris</name>
    <dbReference type="NCBI Taxonomy" id="2778876"/>
    <lineage>
        <taxon>Bacteria</taxon>
        <taxon>Pseudomonadati</taxon>
        <taxon>Pseudomonadota</taxon>
        <taxon>Betaproteobacteria</taxon>
        <taxon>Nitrosomonadales</taxon>
        <taxon>Methylophilaceae</taxon>
        <taxon>Methyloradius</taxon>
    </lineage>
</organism>
<feature type="transmembrane region" description="Helical" evidence="1">
    <location>
        <begin position="84"/>
        <end position="107"/>
    </location>
</feature>
<keyword evidence="1" id="KW-0812">Transmembrane</keyword>
<dbReference type="RefSeq" id="WP_221764922.1">
    <property type="nucleotide sequence ID" value="NZ_AP024110.1"/>
</dbReference>
<evidence type="ECO:0000313" key="3">
    <source>
        <dbReference type="Proteomes" id="UP000826722"/>
    </source>
</evidence>